<dbReference type="OrthoDB" id="8732661at2"/>
<dbReference type="EMBL" id="ATFF01000006">
    <property type="protein sequence ID" value="EPF31334.1"/>
    <property type="molecule type" value="Genomic_DNA"/>
</dbReference>
<protein>
    <recommendedName>
        <fullName evidence="4">Transketolase N-terminal domain-containing protein</fullName>
    </recommendedName>
</protein>
<dbReference type="SUPFAM" id="SSF52518">
    <property type="entry name" value="Thiamin diphosphate-binding fold (THDP-binding)"/>
    <property type="match status" value="1"/>
</dbReference>
<feature type="domain" description="Transketolase N-terminal" evidence="4">
    <location>
        <begin position="13"/>
        <end position="261"/>
    </location>
</feature>
<dbReference type="PANTHER" id="PTHR47514">
    <property type="entry name" value="TRANSKETOLASE N-TERMINAL SECTION-RELATED"/>
    <property type="match status" value="1"/>
</dbReference>
<dbReference type="PANTHER" id="PTHR47514:SF1">
    <property type="entry name" value="TRANSKETOLASE N-TERMINAL SECTION-RELATED"/>
    <property type="match status" value="1"/>
</dbReference>
<dbReference type="eggNOG" id="COG3959">
    <property type="taxonomic scope" value="Bacteria"/>
</dbReference>
<dbReference type="CDD" id="cd02012">
    <property type="entry name" value="TPP_TK"/>
    <property type="match status" value="1"/>
</dbReference>
<dbReference type="PATRIC" id="fig|1125699.3.peg.1695"/>
<dbReference type="Pfam" id="PF00456">
    <property type="entry name" value="Transketolase_N"/>
    <property type="match status" value="1"/>
</dbReference>
<comment type="similarity">
    <text evidence="2">Belongs to the transketolase family.</text>
</comment>
<keyword evidence="3" id="KW-0786">Thiamine pyrophosphate</keyword>
<dbReference type="InterPro" id="IPR005474">
    <property type="entry name" value="Transketolase_N"/>
</dbReference>
<dbReference type="Proteomes" id="UP000014541">
    <property type="component" value="Unassembled WGS sequence"/>
</dbReference>
<evidence type="ECO:0000256" key="2">
    <source>
        <dbReference type="ARBA" id="ARBA00007131"/>
    </source>
</evidence>
<organism evidence="5 6">
    <name type="scientific">Treponema maltophilum ATCC 51939</name>
    <dbReference type="NCBI Taxonomy" id="1125699"/>
    <lineage>
        <taxon>Bacteria</taxon>
        <taxon>Pseudomonadati</taxon>
        <taxon>Spirochaetota</taxon>
        <taxon>Spirochaetia</taxon>
        <taxon>Spirochaetales</taxon>
        <taxon>Treponemataceae</taxon>
        <taxon>Treponema</taxon>
    </lineage>
</organism>
<comment type="caution">
    <text evidence="5">The sequence shown here is derived from an EMBL/GenBank/DDBJ whole genome shotgun (WGS) entry which is preliminary data.</text>
</comment>
<dbReference type="Gene3D" id="3.40.50.970">
    <property type="match status" value="1"/>
</dbReference>
<evidence type="ECO:0000313" key="5">
    <source>
        <dbReference type="EMBL" id="EPF31334.1"/>
    </source>
</evidence>
<evidence type="ECO:0000259" key="4">
    <source>
        <dbReference type="Pfam" id="PF00456"/>
    </source>
</evidence>
<dbReference type="AlphaFoldDB" id="S3L3G8"/>
<evidence type="ECO:0000313" key="6">
    <source>
        <dbReference type="Proteomes" id="UP000014541"/>
    </source>
</evidence>
<name>S3L3G8_TREMA</name>
<sequence length="279" mass="30240">MLDKKQTEKLKKFALQIRIGAIEEFKARGFGHVGGSLSIADVLAVLYGQVMNVDPAQPAKPDRDKLVCSKGHAGPAVYAALALKGFFPYEDLKTLNQPKTNLPSHCDRKKTPGVDMTTGSLGQGTSLAAGMALGDKLKGRKNRVFLIVGDGESNEGQVWEAAMFTAAKKLTNLVWLIDYNKKQLDGFTDDVFPNPDLLAKFKAFGFDAVQINGHDIGALYDALTKKAGDKPIAVILDTVKGKGIKEAEEAASNHSMTMNAETYDRWLAQLHDELAAFAD</sequence>
<dbReference type="RefSeq" id="WP_016525945.1">
    <property type="nucleotide sequence ID" value="NZ_KE332518.1"/>
</dbReference>
<accession>S3L3G8</accession>
<evidence type="ECO:0000256" key="1">
    <source>
        <dbReference type="ARBA" id="ARBA00001964"/>
    </source>
</evidence>
<dbReference type="HOGENOM" id="CLU_009227_4_1_12"/>
<dbReference type="InterPro" id="IPR029061">
    <property type="entry name" value="THDP-binding"/>
</dbReference>
<gene>
    <name evidence="5" type="ORF">HMPREF9194_01680</name>
</gene>
<keyword evidence="6" id="KW-1185">Reference proteome</keyword>
<reference evidence="5 6" key="1">
    <citation type="submission" date="2013-04" db="EMBL/GenBank/DDBJ databases">
        <title>The Genome Sequence of Treponema maltophilum ATCC 51939.</title>
        <authorList>
            <consortium name="The Broad Institute Genomics Platform"/>
            <person name="Earl A."/>
            <person name="Ward D."/>
            <person name="Feldgarden M."/>
            <person name="Gevers D."/>
            <person name="Leonetti C."/>
            <person name="Blanton J.M."/>
            <person name="Dewhirst F.E."/>
            <person name="Izard J."/>
            <person name="Walker B."/>
            <person name="Young S."/>
            <person name="Zeng Q."/>
            <person name="Gargeya S."/>
            <person name="Fitzgerald M."/>
            <person name="Haas B."/>
            <person name="Abouelleil A."/>
            <person name="Allen A.W."/>
            <person name="Alvarado L."/>
            <person name="Arachchi H.M."/>
            <person name="Berlin A.M."/>
            <person name="Chapman S.B."/>
            <person name="Gainer-Dewar J."/>
            <person name="Goldberg J."/>
            <person name="Griggs A."/>
            <person name="Gujja S."/>
            <person name="Hansen M."/>
            <person name="Howarth C."/>
            <person name="Imamovic A."/>
            <person name="Ireland A."/>
            <person name="Larimer J."/>
            <person name="McCowan C."/>
            <person name="Murphy C."/>
            <person name="Pearson M."/>
            <person name="Poon T.W."/>
            <person name="Priest M."/>
            <person name="Roberts A."/>
            <person name="Saif S."/>
            <person name="Shea T."/>
            <person name="Sisk P."/>
            <person name="Sykes S."/>
            <person name="Wortman J."/>
            <person name="Nusbaum C."/>
            <person name="Birren B."/>
        </authorList>
    </citation>
    <scope>NUCLEOTIDE SEQUENCE [LARGE SCALE GENOMIC DNA]</scope>
    <source>
        <strain evidence="5 6">ATCC 51939</strain>
    </source>
</reference>
<dbReference type="STRING" id="1125699.HMPREF9194_01680"/>
<comment type="cofactor">
    <cofactor evidence="1">
        <name>thiamine diphosphate</name>
        <dbReference type="ChEBI" id="CHEBI:58937"/>
    </cofactor>
</comment>
<proteinExistence type="inferred from homology"/>
<evidence type="ECO:0000256" key="3">
    <source>
        <dbReference type="ARBA" id="ARBA00023052"/>
    </source>
</evidence>